<dbReference type="Proteomes" id="UP000822688">
    <property type="component" value="Chromosome 1"/>
</dbReference>
<organism evidence="3 4">
    <name type="scientific">Ceratodon purpureus</name>
    <name type="common">Fire moss</name>
    <name type="synonym">Dicranum purpureum</name>
    <dbReference type="NCBI Taxonomy" id="3225"/>
    <lineage>
        <taxon>Eukaryota</taxon>
        <taxon>Viridiplantae</taxon>
        <taxon>Streptophyta</taxon>
        <taxon>Embryophyta</taxon>
        <taxon>Bryophyta</taxon>
        <taxon>Bryophytina</taxon>
        <taxon>Bryopsida</taxon>
        <taxon>Dicranidae</taxon>
        <taxon>Pseudoditrichales</taxon>
        <taxon>Ditrichaceae</taxon>
        <taxon>Ceratodon</taxon>
    </lineage>
</organism>
<evidence type="ECO:0000256" key="1">
    <source>
        <dbReference type="SAM" id="MobiDB-lite"/>
    </source>
</evidence>
<comment type="caution">
    <text evidence="3">The sequence shown here is derived from an EMBL/GenBank/DDBJ whole genome shotgun (WGS) entry which is preliminary data.</text>
</comment>
<dbReference type="EMBL" id="CM026421">
    <property type="protein sequence ID" value="KAG0593049.1"/>
    <property type="molecule type" value="Genomic_DNA"/>
</dbReference>
<name>A0A8T0JDT5_CERPU</name>
<feature type="chain" id="PRO_5035763409" evidence="2">
    <location>
        <begin position="24"/>
        <end position="247"/>
    </location>
</feature>
<evidence type="ECO:0000256" key="2">
    <source>
        <dbReference type="SAM" id="SignalP"/>
    </source>
</evidence>
<feature type="signal peptide" evidence="2">
    <location>
        <begin position="1"/>
        <end position="23"/>
    </location>
</feature>
<keyword evidence="2" id="KW-0732">Signal</keyword>
<reference evidence="3" key="1">
    <citation type="submission" date="2020-06" db="EMBL/GenBank/DDBJ databases">
        <title>WGS assembly of Ceratodon purpureus strain R40.</title>
        <authorList>
            <person name="Carey S.B."/>
            <person name="Jenkins J."/>
            <person name="Shu S."/>
            <person name="Lovell J.T."/>
            <person name="Sreedasyam A."/>
            <person name="Maumus F."/>
            <person name="Tiley G.P."/>
            <person name="Fernandez-Pozo N."/>
            <person name="Barry K."/>
            <person name="Chen C."/>
            <person name="Wang M."/>
            <person name="Lipzen A."/>
            <person name="Daum C."/>
            <person name="Saski C.A."/>
            <person name="Payton A.C."/>
            <person name="Mcbreen J.C."/>
            <person name="Conrad R.E."/>
            <person name="Kollar L.M."/>
            <person name="Olsson S."/>
            <person name="Huttunen S."/>
            <person name="Landis J.B."/>
            <person name="Wickett N.J."/>
            <person name="Johnson M.G."/>
            <person name="Rensing S.A."/>
            <person name="Grimwood J."/>
            <person name="Schmutz J."/>
            <person name="Mcdaniel S.F."/>
        </authorList>
    </citation>
    <scope>NUCLEOTIDE SEQUENCE</scope>
    <source>
        <strain evidence="3">R40</strain>
    </source>
</reference>
<gene>
    <name evidence="3" type="ORF">KC19_1G301400</name>
</gene>
<keyword evidence="4" id="KW-1185">Reference proteome</keyword>
<feature type="region of interest" description="Disordered" evidence="1">
    <location>
        <begin position="138"/>
        <end position="158"/>
    </location>
</feature>
<sequence length="247" mass="26568">MGTHRIVSCLAFLLLVGLSLTGATYTPLKPTKSFETSFQVKQPPTLPFEAVQSVVDFPVGGFVARHTHGGPLYAVMTKGSITLWIDGEPERTYYEGESLEEPYRNVSSAGNLGTKPASLLANYLIPVGAQLTVFEPAAPSAAPTSSPPPPGPSSRFQSRMRLDSAPEHYMVRLFLLTYEPSAWMVPERVVVPRLLTVVSGEVTLFSSAGEKKYKAGECWIERPGELSLVSGNLGSEKAVVAVSVVPT</sequence>
<evidence type="ECO:0000313" key="4">
    <source>
        <dbReference type="Proteomes" id="UP000822688"/>
    </source>
</evidence>
<accession>A0A8T0JDT5</accession>
<dbReference type="Gene3D" id="2.60.120.10">
    <property type="entry name" value="Jelly Rolls"/>
    <property type="match status" value="1"/>
</dbReference>
<dbReference type="PANTHER" id="PTHR38599">
    <property type="entry name" value="CUPIN DOMAIN PROTEIN (AFU_ORTHOLOGUE AFUA_3G13620)"/>
    <property type="match status" value="1"/>
</dbReference>
<proteinExistence type="predicted"/>
<protein>
    <submittedName>
        <fullName evidence="3">Uncharacterized protein</fullName>
    </submittedName>
</protein>
<dbReference type="InterPro" id="IPR011051">
    <property type="entry name" value="RmlC_Cupin_sf"/>
</dbReference>
<evidence type="ECO:0000313" key="3">
    <source>
        <dbReference type="EMBL" id="KAG0593049.1"/>
    </source>
</evidence>
<dbReference type="InterPro" id="IPR014710">
    <property type="entry name" value="RmlC-like_jellyroll"/>
</dbReference>
<dbReference type="AlphaFoldDB" id="A0A8T0JDT5"/>
<dbReference type="PANTHER" id="PTHR38599:SF1">
    <property type="entry name" value="CUPIN DOMAIN PROTEIN (AFU_ORTHOLOGUE AFUA_3G13620)"/>
    <property type="match status" value="1"/>
</dbReference>
<dbReference type="SUPFAM" id="SSF51182">
    <property type="entry name" value="RmlC-like cupins"/>
    <property type="match status" value="1"/>
</dbReference>